<evidence type="ECO:0000259" key="4">
    <source>
        <dbReference type="PROSITE" id="PS50104"/>
    </source>
</evidence>
<keyword evidence="1" id="KW-0433">Leucine-rich repeat</keyword>
<dbReference type="PANTHER" id="PTHR11017:SF570">
    <property type="entry name" value="DISEASE RESISTANCE PROTEIN (TIR-NBS CLASS)-RELATED"/>
    <property type="match status" value="1"/>
</dbReference>
<dbReference type="InterPro" id="IPR035897">
    <property type="entry name" value="Toll_tir_struct_dom_sf"/>
</dbReference>
<dbReference type="PANTHER" id="PTHR11017">
    <property type="entry name" value="LEUCINE-RICH REPEAT-CONTAINING PROTEIN"/>
    <property type="match status" value="1"/>
</dbReference>
<dbReference type="Pfam" id="PF01582">
    <property type="entry name" value="TIR"/>
    <property type="match status" value="1"/>
</dbReference>
<dbReference type="Proteomes" id="UP001341840">
    <property type="component" value="Unassembled WGS sequence"/>
</dbReference>
<reference evidence="5 6" key="1">
    <citation type="journal article" date="2023" name="Plants (Basel)">
        <title>Bridging the Gap: Combining Genomics and Transcriptomics Approaches to Understand Stylosanthes scabra, an Orphan Legume from the Brazilian Caatinga.</title>
        <authorList>
            <person name="Ferreira-Neto J.R.C."/>
            <person name="da Silva M.D."/>
            <person name="Binneck E."/>
            <person name="de Melo N.F."/>
            <person name="da Silva R.H."/>
            <person name="de Melo A.L.T.M."/>
            <person name="Pandolfi V."/>
            <person name="Bustamante F.O."/>
            <person name="Brasileiro-Vidal A.C."/>
            <person name="Benko-Iseppon A.M."/>
        </authorList>
    </citation>
    <scope>NUCLEOTIDE SEQUENCE [LARGE SCALE GENOMIC DNA]</scope>
    <source>
        <tissue evidence="5">Leaves</tissue>
    </source>
</reference>
<sequence>MMQTSLLTPSSSFRYAFKYEVFISFRGTDTRKDFTNNLYQALLRKGIHTFFDDEELRKGEEITPALLEAIEGSRIAIVVFSKNYASSSFCLLELAKIMECIKGNGRWIFPVFYDVEPSDMRRQKGTYEDAFTKHEERFKDDKEKVLTWREALKQAADLSGNHFKLDHGEHEYDFIEKIVKEISNRIARVPLHVADYPVGLESRLLEVTKLLNGESDSGARMIGIYGVGGIGKTTLAKAQRFKSKKVLLVLDDVDKLEQLQAIAGKPDWFGSGSIIIITTRDKHLLASHLVERTYQVKDFDKQEASKLLSWNAFKHENVDSSYMDILKEVVSYASGLPLAQEVIGSNLYGRSVEEWISALDEYKRIPNKDIQRILKVSFDALEEYHQKLFLDIACCFKGYGFEDLKYPLHALHDVSPIFGIRVLAERSLIKIDKDGPVTQHDLIQDMGREIVRQESLENPGKRSRLWLPEDVLQVLQENIGTNKIELMFLEAPMSKVMDWDGEAFRKMGNLKALIIKSGNFLNRPNYLPNSLRVLEWRGYASHSLPADFHPKKLCILKLPNNCFTQLPLVKLLK</sequence>
<dbReference type="Pfam" id="PF23282">
    <property type="entry name" value="WHD_ROQ1"/>
    <property type="match status" value="1"/>
</dbReference>
<dbReference type="InterPro" id="IPR027417">
    <property type="entry name" value="P-loop_NTPase"/>
</dbReference>
<keyword evidence="2" id="KW-0677">Repeat</keyword>
<name>A0ABU6SAN0_9FABA</name>
<accession>A0ABU6SAN0</accession>
<keyword evidence="6" id="KW-1185">Reference proteome</keyword>
<evidence type="ECO:0000256" key="3">
    <source>
        <dbReference type="ARBA" id="ARBA00022821"/>
    </source>
</evidence>
<evidence type="ECO:0000256" key="2">
    <source>
        <dbReference type="ARBA" id="ARBA00022737"/>
    </source>
</evidence>
<dbReference type="InterPro" id="IPR042197">
    <property type="entry name" value="Apaf_helical"/>
</dbReference>
<evidence type="ECO:0000313" key="6">
    <source>
        <dbReference type="Proteomes" id="UP001341840"/>
    </source>
</evidence>
<gene>
    <name evidence="5" type="ORF">PIB30_026858</name>
</gene>
<dbReference type="InterPro" id="IPR002182">
    <property type="entry name" value="NB-ARC"/>
</dbReference>
<dbReference type="InterPro" id="IPR000157">
    <property type="entry name" value="TIR_dom"/>
</dbReference>
<dbReference type="EMBL" id="JASCZI010060517">
    <property type="protein sequence ID" value="MED6133274.1"/>
    <property type="molecule type" value="Genomic_DNA"/>
</dbReference>
<dbReference type="SUPFAM" id="SSF52058">
    <property type="entry name" value="L domain-like"/>
    <property type="match status" value="1"/>
</dbReference>
<comment type="caution">
    <text evidence="5">The sequence shown here is derived from an EMBL/GenBank/DDBJ whole genome shotgun (WGS) entry which is preliminary data.</text>
</comment>
<keyword evidence="3" id="KW-0611">Plant defense</keyword>
<dbReference type="InterPro" id="IPR058192">
    <property type="entry name" value="WHD_ROQ1-like"/>
</dbReference>
<protein>
    <recommendedName>
        <fullName evidence="4">TIR domain-containing protein</fullName>
    </recommendedName>
</protein>
<dbReference type="SUPFAM" id="SSF46785">
    <property type="entry name" value="Winged helix' DNA-binding domain"/>
    <property type="match status" value="1"/>
</dbReference>
<dbReference type="Pfam" id="PF00931">
    <property type="entry name" value="NB-ARC"/>
    <property type="match status" value="1"/>
</dbReference>
<dbReference type="PROSITE" id="PS50104">
    <property type="entry name" value="TIR"/>
    <property type="match status" value="1"/>
</dbReference>
<dbReference type="InterPro" id="IPR044974">
    <property type="entry name" value="Disease_R_plants"/>
</dbReference>
<evidence type="ECO:0000256" key="1">
    <source>
        <dbReference type="ARBA" id="ARBA00022614"/>
    </source>
</evidence>
<dbReference type="SUPFAM" id="SSF52200">
    <property type="entry name" value="Toll/Interleukin receptor TIR domain"/>
    <property type="match status" value="1"/>
</dbReference>
<dbReference type="Gene3D" id="3.40.50.10140">
    <property type="entry name" value="Toll/interleukin-1 receptor homology (TIR) domain"/>
    <property type="match status" value="1"/>
</dbReference>
<dbReference type="InterPro" id="IPR036390">
    <property type="entry name" value="WH_DNA-bd_sf"/>
</dbReference>
<dbReference type="SUPFAM" id="SSF52540">
    <property type="entry name" value="P-loop containing nucleoside triphosphate hydrolases"/>
    <property type="match status" value="1"/>
</dbReference>
<evidence type="ECO:0000313" key="5">
    <source>
        <dbReference type="EMBL" id="MED6133274.1"/>
    </source>
</evidence>
<organism evidence="5 6">
    <name type="scientific">Stylosanthes scabra</name>
    <dbReference type="NCBI Taxonomy" id="79078"/>
    <lineage>
        <taxon>Eukaryota</taxon>
        <taxon>Viridiplantae</taxon>
        <taxon>Streptophyta</taxon>
        <taxon>Embryophyta</taxon>
        <taxon>Tracheophyta</taxon>
        <taxon>Spermatophyta</taxon>
        <taxon>Magnoliopsida</taxon>
        <taxon>eudicotyledons</taxon>
        <taxon>Gunneridae</taxon>
        <taxon>Pentapetalae</taxon>
        <taxon>rosids</taxon>
        <taxon>fabids</taxon>
        <taxon>Fabales</taxon>
        <taxon>Fabaceae</taxon>
        <taxon>Papilionoideae</taxon>
        <taxon>50 kb inversion clade</taxon>
        <taxon>dalbergioids sensu lato</taxon>
        <taxon>Dalbergieae</taxon>
        <taxon>Pterocarpus clade</taxon>
        <taxon>Stylosanthes</taxon>
    </lineage>
</organism>
<dbReference type="PRINTS" id="PR00364">
    <property type="entry name" value="DISEASERSIST"/>
</dbReference>
<dbReference type="Gene3D" id="1.10.8.430">
    <property type="entry name" value="Helical domain of apoptotic protease-activating factors"/>
    <property type="match status" value="1"/>
</dbReference>
<feature type="domain" description="TIR" evidence="4">
    <location>
        <begin position="17"/>
        <end position="186"/>
    </location>
</feature>
<proteinExistence type="predicted"/>
<dbReference type="Gene3D" id="3.40.50.300">
    <property type="entry name" value="P-loop containing nucleotide triphosphate hydrolases"/>
    <property type="match status" value="2"/>
</dbReference>
<dbReference type="SMART" id="SM00255">
    <property type="entry name" value="TIR"/>
    <property type="match status" value="1"/>
</dbReference>